<evidence type="ECO:0000313" key="3">
    <source>
        <dbReference type="Proteomes" id="UP000029708"/>
    </source>
</evidence>
<gene>
    <name evidence="2" type="ORF">HNQ86_002426</name>
    <name evidence="1" type="ORF">LF63_0114115</name>
</gene>
<dbReference type="GO" id="GO:0008233">
    <property type="term" value="F:peptidase activity"/>
    <property type="evidence" value="ECO:0007669"/>
    <property type="project" value="UniProtKB-KW"/>
</dbReference>
<name>A0A099CST5_9GAMM</name>
<keyword evidence="2" id="KW-0378">Hydrolase</keyword>
<keyword evidence="3" id="KW-1185">Reference proteome</keyword>
<evidence type="ECO:0000313" key="2">
    <source>
        <dbReference type="EMBL" id="MBB6185081.1"/>
    </source>
</evidence>
<dbReference type="RefSeq" id="WP_043104168.1">
    <property type="nucleotide sequence ID" value="NZ_JACHET010000001.1"/>
</dbReference>
<dbReference type="Proteomes" id="UP000560000">
    <property type="component" value="Unassembled WGS sequence"/>
</dbReference>
<reference evidence="2 4" key="2">
    <citation type="submission" date="2020-08" db="EMBL/GenBank/DDBJ databases">
        <title>Genomic Encyclopedia of Type Strains, Phase IV (KMG-IV): sequencing the most valuable type-strain genomes for metagenomic binning, comparative biology and taxonomic classification.</title>
        <authorList>
            <person name="Goeker M."/>
        </authorList>
    </citation>
    <scope>NUCLEOTIDE SEQUENCE [LARGE SCALE GENOMIC DNA]</scope>
    <source>
        <strain evidence="2 4">DSM 107085</strain>
    </source>
</reference>
<dbReference type="EMBL" id="JACHET010000001">
    <property type="protein sequence ID" value="MBB6185081.1"/>
    <property type="molecule type" value="Genomic_DNA"/>
</dbReference>
<reference evidence="1 3" key="1">
    <citation type="submission" date="2014-09" db="EMBL/GenBank/DDBJ databases">
        <title>Xanthomonadaceae 3.5X direct submission.</title>
        <authorList>
            <person name="Fang T."/>
            <person name="Wang H."/>
        </authorList>
    </citation>
    <scope>NUCLEOTIDE SEQUENCE [LARGE SCALE GENOMIC DNA]</scope>
    <source>
        <strain evidence="1 3">3.5X</strain>
    </source>
</reference>
<dbReference type="STRING" id="1543381.LF63_0114115"/>
<keyword evidence="2" id="KW-0645">Protease</keyword>
<dbReference type="Proteomes" id="UP000029708">
    <property type="component" value="Unassembled WGS sequence"/>
</dbReference>
<dbReference type="HOGENOM" id="CLU_1748218_0_0_6"/>
<protein>
    <submittedName>
        <fullName evidence="2">Regulator of protease activity HflC (Stomatin/prohibitin superfamily)</fullName>
    </submittedName>
</protein>
<comment type="caution">
    <text evidence="1">The sequence shown here is derived from an EMBL/GenBank/DDBJ whole genome shotgun (WGS) entry which is preliminary data.</text>
</comment>
<dbReference type="EMBL" id="JROI01000016">
    <property type="protein sequence ID" value="KGI76697.1"/>
    <property type="molecule type" value="Genomic_DNA"/>
</dbReference>
<sequence length="152" mass="16793">MSASIALLFLIVFSALTLGVSVKRIPEGQVYTLRRIGQPAPRLLQPGTHWVWPVLEHITHRISLVGRSLELDGNEDDALRGTVYWQVLEPERADAVIERAEALIREHAQQAAPQLASIEGDMARNAALKDRLNAALAEHGLFVARARLHGRA</sequence>
<dbReference type="AlphaFoldDB" id="A0A099CST5"/>
<proteinExistence type="predicted"/>
<evidence type="ECO:0000313" key="4">
    <source>
        <dbReference type="Proteomes" id="UP000560000"/>
    </source>
</evidence>
<accession>A0A099CST5</accession>
<dbReference type="GO" id="GO:0006508">
    <property type="term" value="P:proteolysis"/>
    <property type="evidence" value="ECO:0007669"/>
    <property type="project" value="UniProtKB-KW"/>
</dbReference>
<evidence type="ECO:0000313" key="1">
    <source>
        <dbReference type="EMBL" id="KGI76697.1"/>
    </source>
</evidence>
<organism evidence="1 3">
    <name type="scientific">Oleiagrimonas soli</name>
    <dbReference type="NCBI Taxonomy" id="1543381"/>
    <lineage>
        <taxon>Bacteria</taxon>
        <taxon>Pseudomonadati</taxon>
        <taxon>Pseudomonadota</taxon>
        <taxon>Gammaproteobacteria</taxon>
        <taxon>Lysobacterales</taxon>
        <taxon>Rhodanobacteraceae</taxon>
        <taxon>Oleiagrimonas</taxon>
    </lineage>
</organism>